<dbReference type="InterPro" id="IPR036691">
    <property type="entry name" value="Endo/exonu/phosph_ase_sf"/>
</dbReference>
<protein>
    <submittedName>
        <fullName evidence="2">(African queen) hypothetical protein</fullName>
    </submittedName>
</protein>
<evidence type="ECO:0000313" key="2">
    <source>
        <dbReference type="EMBL" id="CAG9560869.1"/>
    </source>
</evidence>
<dbReference type="OrthoDB" id="5984028at2759"/>
<dbReference type="EMBL" id="CAKASE010000046">
    <property type="protein sequence ID" value="CAG9560869.1"/>
    <property type="molecule type" value="Genomic_DNA"/>
</dbReference>
<dbReference type="Gene3D" id="3.30.40.10">
    <property type="entry name" value="Zinc/RING finger domain, C3HC4 (zinc finger)"/>
    <property type="match status" value="1"/>
</dbReference>
<dbReference type="Proteomes" id="UP000789524">
    <property type="component" value="Unassembled WGS sequence"/>
</dbReference>
<accession>A0A8J2QE86</accession>
<keyword evidence="3" id="KW-1185">Reference proteome</keyword>
<proteinExistence type="predicted"/>
<dbReference type="AlphaFoldDB" id="A0A8J2QE86"/>
<feature type="coiled-coil region" evidence="1">
    <location>
        <begin position="155"/>
        <end position="189"/>
    </location>
</feature>
<dbReference type="Gene3D" id="3.60.10.10">
    <property type="entry name" value="Endonuclease/exonuclease/phosphatase"/>
    <property type="match status" value="1"/>
</dbReference>
<keyword evidence="1" id="KW-0175">Coiled coil</keyword>
<gene>
    <name evidence="2" type="ORF">DCHRY22_LOCUS2465</name>
</gene>
<dbReference type="InterPro" id="IPR013083">
    <property type="entry name" value="Znf_RING/FYVE/PHD"/>
</dbReference>
<evidence type="ECO:0000313" key="3">
    <source>
        <dbReference type="Proteomes" id="UP000789524"/>
    </source>
</evidence>
<comment type="caution">
    <text evidence="2">The sequence shown here is derived from an EMBL/GenBank/DDBJ whole genome shotgun (WGS) entry which is preliminary data.</text>
</comment>
<dbReference type="InterPro" id="IPR011011">
    <property type="entry name" value="Znf_FYVE_PHD"/>
</dbReference>
<name>A0A8J2QE86_9NEOP</name>
<evidence type="ECO:0000256" key="1">
    <source>
        <dbReference type="SAM" id="Coils"/>
    </source>
</evidence>
<organism evidence="2 3">
    <name type="scientific">Danaus chrysippus</name>
    <name type="common">African queen</name>
    <dbReference type="NCBI Taxonomy" id="151541"/>
    <lineage>
        <taxon>Eukaryota</taxon>
        <taxon>Metazoa</taxon>
        <taxon>Ecdysozoa</taxon>
        <taxon>Arthropoda</taxon>
        <taxon>Hexapoda</taxon>
        <taxon>Insecta</taxon>
        <taxon>Pterygota</taxon>
        <taxon>Neoptera</taxon>
        <taxon>Endopterygota</taxon>
        <taxon>Lepidoptera</taxon>
        <taxon>Glossata</taxon>
        <taxon>Ditrysia</taxon>
        <taxon>Papilionoidea</taxon>
        <taxon>Nymphalidae</taxon>
        <taxon>Danainae</taxon>
        <taxon>Danaini</taxon>
        <taxon>Danaina</taxon>
        <taxon>Danaus</taxon>
        <taxon>Anosia</taxon>
    </lineage>
</organism>
<reference evidence="2" key="1">
    <citation type="submission" date="2021-09" db="EMBL/GenBank/DDBJ databases">
        <authorList>
            <person name="Martin H S."/>
        </authorList>
    </citation>
    <scope>NUCLEOTIDE SEQUENCE</scope>
</reference>
<sequence>MPICAGCHKNLLKKEFMTCSSCKSKYDIQCVNMSSEQYDQMSLQLRNSWKCPKCSSKQPKMGNINTPIRSGLTNASCGNNFNNETSFVTTRKIQSKSPLASESGMQNYITEEGFRYILKQELTATIKDLVSAQLNNINEQIAEFCESLSFINKQYEEIKNIIDEKTTIIEQLKKDNDHLKDTVKDLATRLNVVELHMRECNIEINESWLNSNISNSEWIDDRYIVYRKDRVCSTESKKDGGGVMIAVSRDYSSFHITSFDNDNLEAIWVGLEVETHGVTKKLAICVVYFPPPVKLDSLKRLFDSVDLILEEIIVIGSSEKLVAGGEAGRVISGDSFETRRRELNYDETDSSPLSRTLNIIY</sequence>
<dbReference type="SUPFAM" id="SSF57903">
    <property type="entry name" value="FYVE/PHD zinc finger"/>
    <property type="match status" value="1"/>
</dbReference>